<dbReference type="OrthoDB" id="6220944at2759"/>
<dbReference type="PROSITE" id="PS50878">
    <property type="entry name" value="RT_POL"/>
    <property type="match status" value="1"/>
</dbReference>
<dbReference type="Gene3D" id="3.10.20.370">
    <property type="match status" value="1"/>
</dbReference>
<dbReference type="Proteomes" id="UP000681722">
    <property type="component" value="Unassembled WGS sequence"/>
</dbReference>
<evidence type="ECO:0000256" key="4">
    <source>
        <dbReference type="ARBA" id="ARBA00022759"/>
    </source>
</evidence>
<keyword evidence="3" id="KW-0540">Nuclease</keyword>
<dbReference type="Gene3D" id="3.30.70.270">
    <property type="match status" value="2"/>
</dbReference>
<dbReference type="Pfam" id="PF17917">
    <property type="entry name" value="RT_RNaseH"/>
    <property type="match status" value="1"/>
</dbReference>
<keyword evidence="6" id="KW-0695">RNA-directed DNA polymerase</keyword>
<dbReference type="GO" id="GO:0003964">
    <property type="term" value="F:RNA-directed DNA polymerase activity"/>
    <property type="evidence" value="ECO:0007669"/>
    <property type="project" value="UniProtKB-KW"/>
</dbReference>
<dbReference type="InterPro" id="IPR043502">
    <property type="entry name" value="DNA/RNA_pol_sf"/>
</dbReference>
<dbReference type="PANTHER" id="PTHR37984:SF5">
    <property type="entry name" value="PROTEIN NYNRIN-LIKE"/>
    <property type="match status" value="1"/>
</dbReference>
<evidence type="ECO:0000256" key="1">
    <source>
        <dbReference type="ARBA" id="ARBA00022679"/>
    </source>
</evidence>
<evidence type="ECO:0000256" key="2">
    <source>
        <dbReference type="ARBA" id="ARBA00022695"/>
    </source>
</evidence>
<dbReference type="AlphaFoldDB" id="A0A8S2YPZ7"/>
<gene>
    <name evidence="8" type="ORF">SRO942_LOCUS48075</name>
</gene>
<reference evidence="8" key="1">
    <citation type="submission" date="2021-02" db="EMBL/GenBank/DDBJ databases">
        <authorList>
            <person name="Nowell W R."/>
        </authorList>
    </citation>
    <scope>NUCLEOTIDE SEQUENCE</scope>
</reference>
<organism evidence="8 9">
    <name type="scientific">Didymodactylos carnosus</name>
    <dbReference type="NCBI Taxonomy" id="1234261"/>
    <lineage>
        <taxon>Eukaryota</taxon>
        <taxon>Metazoa</taxon>
        <taxon>Spiralia</taxon>
        <taxon>Gnathifera</taxon>
        <taxon>Rotifera</taxon>
        <taxon>Eurotatoria</taxon>
        <taxon>Bdelloidea</taxon>
        <taxon>Philodinida</taxon>
        <taxon>Philodinidae</taxon>
        <taxon>Didymodactylos</taxon>
    </lineage>
</organism>
<sequence>MNNLVQQKRWLFCLIYLDDIIIFSTSFKEHLQHLDESLSVLKQANFQLNPSKCSLIKQEMNYLGHKVNKFGIQPLDDNIRAILQLPQPQSVKQVHSFVQTANYYRKFIPNFSTLANPLYKFTKKNAQWSDKEWGDKEQQAYDQLKKALTTPPLLLHFPDPNYPLVLVLSTDASKIGMGGVLKQITPNGPQPIVYISKKLSSAQRKYSTIEQECLAIIHCVKQLKHYLDGREFTIETDHCPLCNLHVKQSSNARIDRWSMELSAYNIIQLKHKKGKCNCDADLMSRYPVEPADEYGDQVTRI</sequence>
<keyword evidence="2" id="KW-0548">Nucleotidyltransferase</keyword>
<dbReference type="GO" id="GO:0016787">
    <property type="term" value="F:hydrolase activity"/>
    <property type="evidence" value="ECO:0007669"/>
    <property type="project" value="UniProtKB-KW"/>
</dbReference>
<name>A0A8S2YPZ7_9BILA</name>
<dbReference type="SUPFAM" id="SSF56672">
    <property type="entry name" value="DNA/RNA polymerases"/>
    <property type="match status" value="1"/>
</dbReference>
<dbReference type="InterPro" id="IPR000477">
    <property type="entry name" value="RT_dom"/>
</dbReference>
<dbReference type="GO" id="GO:0004519">
    <property type="term" value="F:endonuclease activity"/>
    <property type="evidence" value="ECO:0007669"/>
    <property type="project" value="UniProtKB-KW"/>
</dbReference>
<dbReference type="FunFam" id="3.30.70.270:FF:000020">
    <property type="entry name" value="Transposon Tf2-6 polyprotein-like Protein"/>
    <property type="match status" value="1"/>
</dbReference>
<keyword evidence="1" id="KW-0808">Transferase</keyword>
<keyword evidence="5" id="KW-0378">Hydrolase</keyword>
<protein>
    <recommendedName>
        <fullName evidence="7">Reverse transcriptase domain-containing protein</fullName>
    </recommendedName>
</protein>
<feature type="non-terminal residue" evidence="8">
    <location>
        <position position="301"/>
    </location>
</feature>
<accession>A0A8S2YPZ7</accession>
<dbReference type="CDD" id="cd09274">
    <property type="entry name" value="RNase_HI_RT_Ty3"/>
    <property type="match status" value="1"/>
</dbReference>
<dbReference type="InterPro" id="IPR041373">
    <property type="entry name" value="RT_RNaseH"/>
</dbReference>
<feature type="domain" description="Reverse transcriptase" evidence="7">
    <location>
        <begin position="1"/>
        <end position="67"/>
    </location>
</feature>
<evidence type="ECO:0000313" key="9">
    <source>
        <dbReference type="Proteomes" id="UP000681722"/>
    </source>
</evidence>
<keyword evidence="4" id="KW-0255">Endonuclease</keyword>
<dbReference type="Pfam" id="PF00078">
    <property type="entry name" value="RVT_1"/>
    <property type="match status" value="1"/>
</dbReference>
<dbReference type="PANTHER" id="PTHR37984">
    <property type="entry name" value="PROTEIN CBG26694"/>
    <property type="match status" value="1"/>
</dbReference>
<proteinExistence type="predicted"/>
<dbReference type="InterPro" id="IPR043128">
    <property type="entry name" value="Rev_trsase/Diguanyl_cyclase"/>
</dbReference>
<dbReference type="FunFam" id="3.10.20.370:FF:000001">
    <property type="entry name" value="Retrovirus-related Pol polyprotein from transposon 17.6-like protein"/>
    <property type="match status" value="1"/>
</dbReference>
<evidence type="ECO:0000256" key="5">
    <source>
        <dbReference type="ARBA" id="ARBA00022801"/>
    </source>
</evidence>
<evidence type="ECO:0000313" key="8">
    <source>
        <dbReference type="EMBL" id="CAF4579277.1"/>
    </source>
</evidence>
<evidence type="ECO:0000256" key="6">
    <source>
        <dbReference type="ARBA" id="ARBA00022918"/>
    </source>
</evidence>
<dbReference type="EMBL" id="CAJOBC010122152">
    <property type="protein sequence ID" value="CAF4579277.1"/>
    <property type="molecule type" value="Genomic_DNA"/>
</dbReference>
<evidence type="ECO:0000256" key="3">
    <source>
        <dbReference type="ARBA" id="ARBA00022722"/>
    </source>
</evidence>
<comment type="caution">
    <text evidence="8">The sequence shown here is derived from an EMBL/GenBank/DDBJ whole genome shotgun (WGS) entry which is preliminary data.</text>
</comment>
<dbReference type="InterPro" id="IPR050951">
    <property type="entry name" value="Retrovirus_Pol_polyprotein"/>
</dbReference>
<evidence type="ECO:0000259" key="7">
    <source>
        <dbReference type="PROSITE" id="PS50878"/>
    </source>
</evidence>